<accession>A0ABS0B0T3</accession>
<evidence type="ECO:0000313" key="1">
    <source>
        <dbReference type="EMBL" id="MBF5060003.1"/>
    </source>
</evidence>
<dbReference type="Proteomes" id="UP001194714">
    <property type="component" value="Unassembled WGS sequence"/>
</dbReference>
<comment type="caution">
    <text evidence="1">The sequence shown here is derived from an EMBL/GenBank/DDBJ whole genome shotgun (WGS) entry which is preliminary data.</text>
</comment>
<proteinExistence type="predicted"/>
<gene>
    <name evidence="1" type="ORF">NEPTK9_001529</name>
</gene>
<keyword evidence="2" id="KW-1185">Reference proteome</keyword>
<dbReference type="Pfam" id="PF13578">
    <property type="entry name" value="Methyltransf_24"/>
    <property type="match status" value="1"/>
</dbReference>
<organism evidence="1 2">
    <name type="scientific">Candidatus Neptunichlamydia vexilliferae</name>
    <dbReference type="NCBI Taxonomy" id="1651774"/>
    <lineage>
        <taxon>Bacteria</taxon>
        <taxon>Pseudomonadati</taxon>
        <taxon>Chlamydiota</taxon>
        <taxon>Chlamydiia</taxon>
        <taxon>Parachlamydiales</taxon>
        <taxon>Simkaniaceae</taxon>
        <taxon>Candidatus Neptunichlamydia</taxon>
    </lineage>
</organism>
<dbReference type="InterPro" id="IPR029063">
    <property type="entry name" value="SAM-dependent_MTases_sf"/>
</dbReference>
<dbReference type="EMBL" id="JAAEJV010000061">
    <property type="protein sequence ID" value="MBF5060003.1"/>
    <property type="molecule type" value="Genomic_DNA"/>
</dbReference>
<sequence length="204" mass="23485">MLTDRKIFSPKKSPLRYYSPMDLPSLLIRKHRGCYLKYLSWIHAIEVKTIVEIGVFRGKNAQVLREQFPDAHLYLIDPWKPDPHYLQSGSAVSDLEETYAKAFRRVQTLFADDPKVTLIQKMSHEAAPLVPDNVDLVFIDANHAYEAIRQDILTWKEKVRPGGILSGHNYGRPRLPGVKQAVDELFGEEAFLGQDEVWFYLTTT</sequence>
<reference evidence="1 2" key="1">
    <citation type="submission" date="2020-01" db="EMBL/GenBank/DDBJ databases">
        <title>Draft genome sequence of Cand. Neptunochlamydia vexilliferae K9.</title>
        <authorList>
            <person name="Schulz F."/>
            <person name="Koestlbacher S."/>
            <person name="Wascher F."/>
            <person name="Pizzetti I."/>
            <person name="Horn M."/>
        </authorList>
    </citation>
    <scope>NUCLEOTIDE SEQUENCE [LARGE SCALE GENOMIC DNA]</scope>
    <source>
        <strain evidence="1 2">K9</strain>
    </source>
</reference>
<dbReference type="Gene3D" id="3.40.50.150">
    <property type="entry name" value="Vaccinia Virus protein VP39"/>
    <property type="match status" value="1"/>
</dbReference>
<dbReference type="SUPFAM" id="SSF53335">
    <property type="entry name" value="S-adenosyl-L-methionine-dependent methyltransferases"/>
    <property type="match status" value="1"/>
</dbReference>
<protein>
    <recommendedName>
        <fullName evidence="3">Class I SAM-dependent methyltransferase</fullName>
    </recommendedName>
</protein>
<evidence type="ECO:0008006" key="3">
    <source>
        <dbReference type="Google" id="ProtNLM"/>
    </source>
</evidence>
<name>A0ABS0B0T3_9BACT</name>
<dbReference type="PANTHER" id="PTHR37909">
    <property type="entry name" value="S-ADENOSYL-L-METHIONINE-DEPENDENT METHYLTRANSFERASES SUPERFAMILY PROTEIN"/>
    <property type="match status" value="1"/>
</dbReference>
<dbReference type="PANTHER" id="PTHR37909:SF1">
    <property type="entry name" value="S-ADENOSYL-L-METHIONINE-DEPENDENT METHYLTRANSFERASES SUPERFAMILY PROTEIN"/>
    <property type="match status" value="1"/>
</dbReference>
<evidence type="ECO:0000313" key="2">
    <source>
        <dbReference type="Proteomes" id="UP001194714"/>
    </source>
</evidence>